<evidence type="ECO:0000259" key="9">
    <source>
        <dbReference type="SMART" id="SM00062"/>
    </source>
</evidence>
<comment type="caution">
    <text evidence="10">The sequence shown here is derived from an EMBL/GenBank/DDBJ whole genome shotgun (WGS) entry which is preliminary data.</text>
</comment>
<dbReference type="CDD" id="cd13558">
    <property type="entry name" value="PBP2_SsuA_like_2"/>
    <property type="match status" value="1"/>
</dbReference>
<evidence type="ECO:0000313" key="10">
    <source>
        <dbReference type="EMBL" id="RDZ09307.1"/>
    </source>
</evidence>
<keyword evidence="3" id="KW-0813">Transport</keyword>
<organism evidence="10 11">
    <name type="scientific">Priestia megaterium</name>
    <name type="common">Bacillus megaterium</name>
    <dbReference type="NCBI Taxonomy" id="1404"/>
    <lineage>
        <taxon>Bacteria</taxon>
        <taxon>Bacillati</taxon>
        <taxon>Bacillota</taxon>
        <taxon>Bacilli</taxon>
        <taxon>Bacillales</taxon>
        <taxon>Bacillaceae</taxon>
        <taxon>Priestia</taxon>
    </lineage>
</organism>
<sequence length="341" mass="36631">MKILQKVSGFMKRNLFKRILVFSILTIGSVSILSGCSEANETAGKEKVDLSKVTIVLGDQAGMTKAKVEASKVLEGTPYKVKWASFQGAAPLFEAVKAGSVDTAPAGDTPVLAAAASDVPIKIIATSVSSPKAVGILVKKNSSIKTIKDLKGKTVVVSSAKGSIAQYLLIEALKEEGLSTKDVNIKFVLPTDAAAAFKAGQLEAWATFDPYLAIAEKNGGRVLRTGEGINTGLGFITASEKALQDPGKKAALQDVIKRISKAWEWENKNKEQYVKLYSDITRLPNDVSKTINGRVNAEVRPVKEKDIHAVQKVADVFKEENVLAKEVDVDKLVDKEIFTAK</sequence>
<dbReference type="NCBIfam" id="TIGR01728">
    <property type="entry name" value="SsuA_fam"/>
    <property type="match status" value="1"/>
</dbReference>
<feature type="domain" description="Solute-binding protein family 3/N-terminal" evidence="9">
    <location>
        <begin position="52"/>
        <end position="275"/>
    </location>
</feature>
<dbReference type="Proteomes" id="UP000256519">
    <property type="component" value="Unassembled WGS sequence"/>
</dbReference>
<dbReference type="RefSeq" id="WP_116077587.1">
    <property type="nucleotide sequence ID" value="NZ_CP187630.1"/>
</dbReference>
<evidence type="ECO:0000256" key="5">
    <source>
        <dbReference type="ARBA" id="ARBA00023139"/>
    </source>
</evidence>
<comment type="subcellular location">
    <subcellularLocation>
        <location evidence="1">Periplasm</location>
    </subcellularLocation>
</comment>
<dbReference type="EMBL" id="PQWM01000036">
    <property type="protein sequence ID" value="RDZ09307.1"/>
    <property type="molecule type" value="Genomic_DNA"/>
</dbReference>
<keyword evidence="6" id="KW-0449">Lipoprotein</keyword>
<dbReference type="PANTHER" id="PTHR30024:SF48">
    <property type="entry name" value="ABC TRANSPORTER SUBSTRATE-BINDING PROTEIN"/>
    <property type="match status" value="1"/>
</dbReference>
<dbReference type="FunFam" id="3.40.190.10:FF:000050">
    <property type="entry name" value="Sulfonate ABC transporter substrate-binding protein"/>
    <property type="match status" value="1"/>
</dbReference>
<proteinExistence type="inferred from homology"/>
<name>A0A3D8WW89_PRIMG</name>
<evidence type="ECO:0000256" key="8">
    <source>
        <dbReference type="ARBA" id="ARBA00070228"/>
    </source>
</evidence>
<accession>A0A3D8WW89</accession>
<evidence type="ECO:0000256" key="1">
    <source>
        <dbReference type="ARBA" id="ARBA00004418"/>
    </source>
</evidence>
<evidence type="ECO:0000256" key="3">
    <source>
        <dbReference type="ARBA" id="ARBA00022448"/>
    </source>
</evidence>
<dbReference type="InterPro" id="IPR015168">
    <property type="entry name" value="SsuA/THI5"/>
</dbReference>
<dbReference type="SMART" id="SM00062">
    <property type="entry name" value="PBPb"/>
    <property type="match status" value="1"/>
</dbReference>
<gene>
    <name evidence="10" type="ORF">C3744_24705</name>
</gene>
<evidence type="ECO:0000256" key="7">
    <source>
        <dbReference type="ARBA" id="ARBA00055538"/>
    </source>
</evidence>
<dbReference type="Pfam" id="PF09084">
    <property type="entry name" value="NMT1"/>
    <property type="match status" value="1"/>
</dbReference>
<dbReference type="InterPro" id="IPR001638">
    <property type="entry name" value="Solute-binding_3/MltF_N"/>
</dbReference>
<keyword evidence="4" id="KW-0732">Signal</keyword>
<dbReference type="GO" id="GO:0042626">
    <property type="term" value="F:ATPase-coupled transmembrane transporter activity"/>
    <property type="evidence" value="ECO:0007669"/>
    <property type="project" value="InterPro"/>
</dbReference>
<comment type="similarity">
    <text evidence="2">Belongs to the bacterial solute-binding protein SsuA/TauA family.</text>
</comment>
<dbReference type="GO" id="GO:0016020">
    <property type="term" value="C:membrane"/>
    <property type="evidence" value="ECO:0007669"/>
    <property type="project" value="InterPro"/>
</dbReference>
<dbReference type="AlphaFoldDB" id="A0A3D8WW89"/>
<evidence type="ECO:0000256" key="2">
    <source>
        <dbReference type="ARBA" id="ARBA00010742"/>
    </source>
</evidence>
<protein>
    <recommendedName>
        <fullName evidence="8">Putative aliphatic sulfonates-binding protein</fullName>
    </recommendedName>
</protein>
<dbReference type="PANTHER" id="PTHR30024">
    <property type="entry name" value="ALIPHATIC SULFONATES-BINDING PROTEIN-RELATED"/>
    <property type="match status" value="1"/>
</dbReference>
<comment type="function">
    <text evidence="7">Part of a binding-protein-dependent transport system for aliphatic sulfonates. Putative binding protein.</text>
</comment>
<evidence type="ECO:0000256" key="6">
    <source>
        <dbReference type="ARBA" id="ARBA00023288"/>
    </source>
</evidence>
<evidence type="ECO:0000313" key="11">
    <source>
        <dbReference type="Proteomes" id="UP000256519"/>
    </source>
</evidence>
<dbReference type="GO" id="GO:0042597">
    <property type="term" value="C:periplasmic space"/>
    <property type="evidence" value="ECO:0007669"/>
    <property type="project" value="UniProtKB-SubCell"/>
</dbReference>
<dbReference type="SUPFAM" id="SSF53850">
    <property type="entry name" value="Periplasmic binding protein-like II"/>
    <property type="match status" value="1"/>
</dbReference>
<evidence type="ECO:0000256" key="4">
    <source>
        <dbReference type="ARBA" id="ARBA00022729"/>
    </source>
</evidence>
<dbReference type="InterPro" id="IPR010067">
    <property type="entry name" value="ABC_SsuA_sub-bd"/>
</dbReference>
<keyword evidence="5" id="KW-0564">Palmitate</keyword>
<dbReference type="Gene3D" id="3.40.190.10">
    <property type="entry name" value="Periplasmic binding protein-like II"/>
    <property type="match status" value="2"/>
</dbReference>
<reference evidence="10 11" key="1">
    <citation type="journal article" date="2018" name="Appl. Environ. Microbiol.">
        <title>Antimicrobial susceptibility testing and tentative epidemiological cut-off values of five Bacillus species relevant for use as animal feed additives or for plant protection.</title>
        <authorList>
            <person name="Agerso Y."/>
            <person name="Stuer-Lauridsen B."/>
            <person name="Bjerre K."/>
            <person name="Jensen M.G."/>
            <person name="Johansen E."/>
            <person name="Bennedsen M."/>
            <person name="Brockmann E."/>
            <person name="Nielsen B."/>
        </authorList>
    </citation>
    <scope>NUCLEOTIDE SEQUENCE [LARGE SCALE GENOMIC DNA]</scope>
    <source>
        <strain evidence="10 11">CHCC20162</strain>
    </source>
</reference>